<evidence type="ECO:0000256" key="1">
    <source>
        <dbReference type="ARBA" id="ARBA00005234"/>
    </source>
</evidence>
<sequence>MSSSSGQPVCVYREPRFKDFYDYEKPPRVDPTLIRPLSATNSLPRRNNGRAFKIGAQSYYVWSPNSSQTPFYPGVLAAATNHLPNQGERRFDGHLGPADPTVNPQYTDPNQLWLPFIERDPWKAETTDTAFVKVHDAWISSPPKLTGNLDPNFVGLLKQQHQASDTEISRIRFTHLNLPSVFRAASFGTTFEDLARLEKLTIYGDAIDEVTKCQRDLRIKRAWIVMATVYPFGDLQRQNPNELIKRLDQQPVSAADDARMGLWVNGNQITELDLLWFLTEARVPCFVIQEAKTYQQGLTEPSTSFIEGTSIEDLMENDTYEEHALRCQAEVVSNSPESPAVLAPGNSLTTIDPRLKTLIQGDRSSEMVITMHPMNIRICDFVRILLPRSLLNDILIEAGLKLGLQKIDPALASRFHIFSPFFYEKLAERGYNEVRKWFKKVKLPTRRFLLVPINNREMNHWHLVIIYIPPTTPPFCHSQIHLWSLDSMSATTHDQHTKELVVLAKYLQDAAVEYQMTSVTTDPVLESIPVPQQEIDNFWDCGLYLMHFAKQFMLNPDRYVDLFTSHTVVEDWNSNDMASARTAFASEIHALAVEFLNSRKDGRSALTAYTLDGDSADEVDDIVEVVQPSPSGKTPEVREPVSPVSLKRREPPTTPTHRRLVQQPIPSPSLPITTPLSLLNISSS</sequence>
<dbReference type="Proteomes" id="UP001362999">
    <property type="component" value="Unassembled WGS sequence"/>
</dbReference>
<dbReference type="PANTHER" id="PTHR46915:SF2">
    <property type="entry name" value="UBIQUITIN-LIKE PROTEASE 4"/>
    <property type="match status" value="1"/>
</dbReference>
<dbReference type="PROSITE" id="PS50600">
    <property type="entry name" value="ULP_PROTEASE"/>
    <property type="match status" value="1"/>
</dbReference>
<dbReference type="SUPFAM" id="SSF54001">
    <property type="entry name" value="Cysteine proteinases"/>
    <property type="match status" value="1"/>
</dbReference>
<dbReference type="GO" id="GO:0016926">
    <property type="term" value="P:protein desumoylation"/>
    <property type="evidence" value="ECO:0007669"/>
    <property type="project" value="UniProtKB-ARBA"/>
</dbReference>
<dbReference type="AlphaFoldDB" id="A0AAW0C0Q3"/>
<comment type="similarity">
    <text evidence="1">Belongs to the peptidase C48 family.</text>
</comment>
<feature type="region of interest" description="Disordered" evidence="5">
    <location>
        <begin position="627"/>
        <end position="676"/>
    </location>
</feature>
<feature type="domain" description="Ubiquitin-like protease family profile" evidence="6">
    <location>
        <begin position="374"/>
        <end position="552"/>
    </location>
</feature>
<dbReference type="Pfam" id="PF02902">
    <property type="entry name" value="Peptidase_C48"/>
    <property type="match status" value="1"/>
</dbReference>
<evidence type="ECO:0000313" key="8">
    <source>
        <dbReference type="Proteomes" id="UP001362999"/>
    </source>
</evidence>
<keyword evidence="8" id="KW-1185">Reference proteome</keyword>
<evidence type="ECO:0000256" key="5">
    <source>
        <dbReference type="SAM" id="MobiDB-lite"/>
    </source>
</evidence>
<organism evidence="7 8">
    <name type="scientific">Favolaschia claudopus</name>
    <dbReference type="NCBI Taxonomy" id="2862362"/>
    <lineage>
        <taxon>Eukaryota</taxon>
        <taxon>Fungi</taxon>
        <taxon>Dikarya</taxon>
        <taxon>Basidiomycota</taxon>
        <taxon>Agaricomycotina</taxon>
        <taxon>Agaricomycetes</taxon>
        <taxon>Agaricomycetidae</taxon>
        <taxon>Agaricales</taxon>
        <taxon>Marasmiineae</taxon>
        <taxon>Mycenaceae</taxon>
        <taxon>Favolaschia</taxon>
    </lineage>
</organism>
<keyword evidence="3" id="KW-0378">Hydrolase</keyword>
<dbReference type="InterPro" id="IPR003653">
    <property type="entry name" value="Peptidase_C48_C"/>
</dbReference>
<keyword evidence="4" id="KW-0788">Thiol protease</keyword>
<evidence type="ECO:0000256" key="2">
    <source>
        <dbReference type="ARBA" id="ARBA00022670"/>
    </source>
</evidence>
<reference evidence="7 8" key="1">
    <citation type="journal article" date="2024" name="J Genomics">
        <title>Draft genome sequencing and assembly of Favolaschia claudopus CIRM-BRFM 2984 isolated from oak limbs.</title>
        <authorList>
            <person name="Navarro D."/>
            <person name="Drula E."/>
            <person name="Chaduli D."/>
            <person name="Cazenave R."/>
            <person name="Ahrendt S."/>
            <person name="Wang J."/>
            <person name="Lipzen A."/>
            <person name="Daum C."/>
            <person name="Barry K."/>
            <person name="Grigoriev I.V."/>
            <person name="Favel A."/>
            <person name="Rosso M.N."/>
            <person name="Martin F."/>
        </authorList>
    </citation>
    <scope>NUCLEOTIDE SEQUENCE [LARGE SCALE GENOMIC DNA]</scope>
    <source>
        <strain evidence="7 8">CIRM-BRFM 2984</strain>
    </source>
</reference>
<proteinExistence type="inferred from homology"/>
<dbReference type="PANTHER" id="PTHR46915">
    <property type="entry name" value="UBIQUITIN-LIKE PROTEASE 4-RELATED"/>
    <property type="match status" value="1"/>
</dbReference>
<gene>
    <name evidence="7" type="ORF">R3P38DRAFT_3352123</name>
</gene>
<dbReference type="GO" id="GO:0006508">
    <property type="term" value="P:proteolysis"/>
    <property type="evidence" value="ECO:0007669"/>
    <property type="project" value="UniProtKB-KW"/>
</dbReference>
<dbReference type="GO" id="GO:0019783">
    <property type="term" value="F:ubiquitin-like protein peptidase activity"/>
    <property type="evidence" value="ECO:0007669"/>
    <property type="project" value="UniProtKB-ARBA"/>
</dbReference>
<evidence type="ECO:0000256" key="3">
    <source>
        <dbReference type="ARBA" id="ARBA00022801"/>
    </source>
</evidence>
<keyword evidence="2" id="KW-0645">Protease</keyword>
<comment type="caution">
    <text evidence="7">The sequence shown here is derived from an EMBL/GenBank/DDBJ whole genome shotgun (WGS) entry which is preliminary data.</text>
</comment>
<evidence type="ECO:0000259" key="6">
    <source>
        <dbReference type="PROSITE" id="PS50600"/>
    </source>
</evidence>
<dbReference type="Gene3D" id="3.40.395.10">
    <property type="entry name" value="Adenoviral Proteinase, Chain A"/>
    <property type="match status" value="1"/>
</dbReference>
<evidence type="ECO:0000256" key="4">
    <source>
        <dbReference type="ARBA" id="ARBA00022807"/>
    </source>
</evidence>
<accession>A0AAW0C0Q3</accession>
<protein>
    <recommendedName>
        <fullName evidence="6">Ubiquitin-like protease family profile domain-containing protein</fullName>
    </recommendedName>
</protein>
<name>A0AAW0C0Q3_9AGAR</name>
<dbReference type="GO" id="GO:0008234">
    <property type="term" value="F:cysteine-type peptidase activity"/>
    <property type="evidence" value="ECO:0007669"/>
    <property type="project" value="UniProtKB-KW"/>
</dbReference>
<dbReference type="InterPro" id="IPR038765">
    <property type="entry name" value="Papain-like_cys_pep_sf"/>
</dbReference>
<evidence type="ECO:0000313" key="7">
    <source>
        <dbReference type="EMBL" id="KAK7032812.1"/>
    </source>
</evidence>
<dbReference type="EMBL" id="JAWWNJ010000023">
    <property type="protein sequence ID" value="KAK7032812.1"/>
    <property type="molecule type" value="Genomic_DNA"/>
</dbReference>